<dbReference type="Gene3D" id="3.40.190.10">
    <property type="entry name" value="Periplasmic binding protein-like II"/>
    <property type="match status" value="1"/>
</dbReference>
<sequence>MGKARRKLRTRAVAAISAVSALGLVVGCGSSDSGGTGGGKKDGKVTITMGLFGVMGFKETGLLDKYMKEHPNVVIKADVAGDEQTYYTALQTHLAAGSGLKDIQGIEIGRAKELSDTQKDKFVDLSGVAGTDHFLPWKQSQVTTADKKVIGLGTDIGPMAVCYRKDLFEQAGLPTDRDEVAKLWEGDWSKYVDAGKEFKQKSKDDKVAFMDSSSGLFNAMIYGNSQQFYDKDGELIYATNPVVKDAWKLASEAATSDLTAKLRQFQPGWDPGLANSTFASTVCPAWMLAHISEKAGPKNKGKWDVAKAPKGANWGGAFLGVMEKSPVKKEAQELVAWLTAPEQQAYLFKEIGNFPSSQTALGMPEVVDAKSDYFSGAPIGKIFSAAAQEIPDEQVLGRKDGTIKDIFSQGLTLIEAQNKSPNEAWKTTDKRIEKAAG</sequence>
<feature type="signal peptide" evidence="1">
    <location>
        <begin position="1"/>
        <end position="23"/>
    </location>
</feature>
<dbReference type="InterPro" id="IPR006059">
    <property type="entry name" value="SBP"/>
</dbReference>
<evidence type="ECO:0000256" key="1">
    <source>
        <dbReference type="SAM" id="SignalP"/>
    </source>
</evidence>
<feature type="chain" id="PRO_5047100253" evidence="1">
    <location>
        <begin position="24"/>
        <end position="437"/>
    </location>
</feature>
<dbReference type="InterPro" id="IPR050490">
    <property type="entry name" value="Bact_solute-bd_prot1"/>
</dbReference>
<name>A0ABU0SHK0_9ACTN</name>
<dbReference type="PROSITE" id="PS51257">
    <property type="entry name" value="PROKAR_LIPOPROTEIN"/>
    <property type="match status" value="1"/>
</dbReference>
<accession>A0ABU0SHK0</accession>
<dbReference type="PANTHER" id="PTHR43649">
    <property type="entry name" value="ARABINOSE-BINDING PROTEIN-RELATED"/>
    <property type="match status" value="1"/>
</dbReference>
<dbReference type="Proteomes" id="UP001230328">
    <property type="component" value="Unassembled WGS sequence"/>
</dbReference>
<keyword evidence="1" id="KW-0732">Signal</keyword>
<comment type="caution">
    <text evidence="2">The sequence shown here is derived from an EMBL/GenBank/DDBJ whole genome shotgun (WGS) entry which is preliminary data.</text>
</comment>
<dbReference type="SUPFAM" id="SSF53850">
    <property type="entry name" value="Periplasmic binding protein-like II"/>
    <property type="match status" value="1"/>
</dbReference>
<organism evidence="2 3">
    <name type="scientific">Streptomyces umbrinus</name>
    <dbReference type="NCBI Taxonomy" id="67370"/>
    <lineage>
        <taxon>Bacteria</taxon>
        <taxon>Bacillati</taxon>
        <taxon>Actinomycetota</taxon>
        <taxon>Actinomycetes</taxon>
        <taxon>Kitasatosporales</taxon>
        <taxon>Streptomycetaceae</taxon>
        <taxon>Streptomyces</taxon>
        <taxon>Streptomyces phaeochromogenes group</taxon>
    </lineage>
</organism>
<protein>
    <submittedName>
        <fullName evidence="2">Cellobiose transport system substrate-binding protein</fullName>
    </submittedName>
</protein>
<keyword evidence="3" id="KW-1185">Reference proteome</keyword>
<reference evidence="2 3" key="1">
    <citation type="submission" date="2023-07" db="EMBL/GenBank/DDBJ databases">
        <title>Comparative genomics of wheat-associated soil bacteria to identify genetic determinants of phenazine resistance.</title>
        <authorList>
            <person name="Mouncey N."/>
        </authorList>
    </citation>
    <scope>NUCLEOTIDE SEQUENCE [LARGE SCALE GENOMIC DNA]</scope>
    <source>
        <strain evidence="2 3">V2I4</strain>
    </source>
</reference>
<proteinExistence type="predicted"/>
<gene>
    <name evidence="2" type="ORF">QF035_000623</name>
</gene>
<evidence type="ECO:0000313" key="2">
    <source>
        <dbReference type="EMBL" id="MDQ1023041.1"/>
    </source>
</evidence>
<evidence type="ECO:0000313" key="3">
    <source>
        <dbReference type="Proteomes" id="UP001230328"/>
    </source>
</evidence>
<dbReference type="PANTHER" id="PTHR43649:SF32">
    <property type="entry name" value="SUGAR BINDING SECRETED PROTEIN"/>
    <property type="match status" value="1"/>
</dbReference>
<dbReference type="EMBL" id="JAUSZI010000002">
    <property type="protein sequence ID" value="MDQ1023041.1"/>
    <property type="molecule type" value="Genomic_DNA"/>
</dbReference>
<dbReference type="Pfam" id="PF13416">
    <property type="entry name" value="SBP_bac_8"/>
    <property type="match status" value="1"/>
</dbReference>
<dbReference type="RefSeq" id="WP_307517960.1">
    <property type="nucleotide sequence ID" value="NZ_JAUSZI010000002.1"/>
</dbReference>